<dbReference type="GO" id="GO:0005886">
    <property type="term" value="C:plasma membrane"/>
    <property type="evidence" value="ECO:0007669"/>
    <property type="project" value="UniProtKB-SubCell"/>
</dbReference>
<evidence type="ECO:0000256" key="23">
    <source>
        <dbReference type="PIRSR" id="PIRSR600829-4"/>
    </source>
</evidence>
<reference evidence="25 26" key="1">
    <citation type="submission" date="2015-01" db="EMBL/GenBank/DDBJ databases">
        <title>Vibrio sp. C1 JCM 19231 whole genome shotgun sequence.</title>
        <authorList>
            <person name="Sawabe T."/>
            <person name="Meirelles P."/>
            <person name="Feng G."/>
            <person name="Sayaka M."/>
            <person name="Hattori M."/>
            <person name="Ohkuma M."/>
        </authorList>
    </citation>
    <scope>NUCLEOTIDE SEQUENCE [LARGE SCALE GENOMIC DNA]</scope>
    <source>
        <strain evidence="26">JCM 19231</strain>
    </source>
</reference>
<evidence type="ECO:0000256" key="3">
    <source>
        <dbReference type="ARBA" id="ARBA00012133"/>
    </source>
</evidence>
<evidence type="ECO:0000256" key="24">
    <source>
        <dbReference type="RuleBase" id="RU363065"/>
    </source>
</evidence>
<sequence>MKGNTGFNRIIRATGYSIQGLRAAFKHEAAFRQEVFLAVVLIPIAFILDVSQTERMLMILSVFIVLIAELMNSAVEAVVDRIGPEVHELAGRAKDIGSAAVFVALALVAYIWAEALFF</sequence>
<dbReference type="EMBL" id="BBRZ01000043">
    <property type="protein sequence ID" value="GAM57056.1"/>
    <property type="molecule type" value="Genomic_DNA"/>
</dbReference>
<comment type="subcellular location">
    <subcellularLocation>
        <location evidence="1 24">Cell inner membrane</location>
        <topology evidence="1 24">Multi-pass membrane protein</topology>
    </subcellularLocation>
</comment>
<feature type="binding site" evidence="21">
    <location>
        <position position="98"/>
    </location>
    <ligand>
        <name>substrate</name>
    </ligand>
</feature>
<feature type="binding site" evidence="22">
    <location>
        <position position="16"/>
    </location>
    <ligand>
        <name>ATP</name>
        <dbReference type="ChEBI" id="CHEBI:30616"/>
    </ligand>
</feature>
<comment type="cofactor">
    <cofactor evidence="23">
        <name>Mg(2+)</name>
        <dbReference type="ChEBI" id="CHEBI:18420"/>
    </cofactor>
    <text evidence="23">Mn(2+), Zn(2+), Cd(2+) and Co(2+) support activity to lesser extents.</text>
</comment>
<feature type="transmembrane region" description="Helical" evidence="24">
    <location>
        <begin position="57"/>
        <end position="75"/>
    </location>
</feature>
<dbReference type="Proteomes" id="UP000031671">
    <property type="component" value="Unassembled WGS sequence"/>
</dbReference>
<dbReference type="InterPro" id="IPR036945">
    <property type="entry name" value="DAGK_sf"/>
</dbReference>
<evidence type="ECO:0000256" key="8">
    <source>
        <dbReference type="ARBA" id="ARBA00022679"/>
    </source>
</evidence>
<evidence type="ECO:0000256" key="1">
    <source>
        <dbReference type="ARBA" id="ARBA00004429"/>
    </source>
</evidence>
<evidence type="ECO:0000256" key="12">
    <source>
        <dbReference type="ARBA" id="ARBA00022777"/>
    </source>
</evidence>
<evidence type="ECO:0000256" key="15">
    <source>
        <dbReference type="ARBA" id="ARBA00022989"/>
    </source>
</evidence>
<comment type="function">
    <text evidence="24">Catalyzes the ATP-dependent phosphorylation of sn-l,2-diacylglycerol (DAG) to phosphatidic acid. Involved in the recycling of diacylglycerol produced as a by-product during membrane-derived oligosaccharide (MDO) biosynthesis.</text>
</comment>
<keyword evidence="16 24" id="KW-0443">Lipid metabolism</keyword>
<feature type="binding site" evidence="22">
    <location>
        <position position="76"/>
    </location>
    <ligand>
        <name>ATP</name>
        <dbReference type="ChEBI" id="CHEBI:30616"/>
    </ligand>
</feature>
<dbReference type="PANTHER" id="PTHR34299">
    <property type="entry name" value="DIACYLGLYCEROL KINASE"/>
    <property type="match status" value="1"/>
</dbReference>
<gene>
    <name evidence="25" type="ORF">JCM19231_2862</name>
</gene>
<keyword evidence="17 24" id="KW-0472">Membrane</keyword>
<dbReference type="GO" id="GO:0006654">
    <property type="term" value="P:phosphatidic acid biosynthetic process"/>
    <property type="evidence" value="ECO:0007669"/>
    <property type="project" value="InterPro"/>
</dbReference>
<keyword evidence="15 24" id="KW-1133">Transmembrane helix</keyword>
<dbReference type="GO" id="GO:0005524">
    <property type="term" value="F:ATP binding"/>
    <property type="evidence" value="ECO:0007669"/>
    <property type="project" value="UniProtKB-KW"/>
</dbReference>
<evidence type="ECO:0000256" key="13">
    <source>
        <dbReference type="ARBA" id="ARBA00022840"/>
    </source>
</evidence>
<feature type="transmembrane region" description="Helical" evidence="24">
    <location>
        <begin position="96"/>
        <end position="113"/>
    </location>
</feature>
<keyword evidence="12 24" id="KW-0418">Kinase</keyword>
<feature type="binding site" evidence="22">
    <location>
        <begin position="94"/>
        <end position="95"/>
    </location>
    <ligand>
        <name>ATP</name>
        <dbReference type="ChEBI" id="CHEBI:30616"/>
    </ligand>
</feature>
<evidence type="ECO:0000256" key="2">
    <source>
        <dbReference type="ARBA" id="ARBA00005967"/>
    </source>
</evidence>
<evidence type="ECO:0000256" key="21">
    <source>
        <dbReference type="PIRSR" id="PIRSR600829-2"/>
    </source>
</evidence>
<dbReference type="CDD" id="cd14264">
    <property type="entry name" value="DAGK_IM"/>
    <property type="match status" value="1"/>
</dbReference>
<dbReference type="GO" id="GO:0046872">
    <property type="term" value="F:metal ion binding"/>
    <property type="evidence" value="ECO:0007669"/>
    <property type="project" value="UniProtKB-KW"/>
</dbReference>
<keyword evidence="11 22" id="KW-0547">Nucleotide-binding</keyword>
<comment type="catalytic activity">
    <reaction evidence="24">
        <text>a 1,2-diacyl-sn-glycerol + ATP = a 1,2-diacyl-sn-glycero-3-phosphate + ADP + H(+)</text>
        <dbReference type="Rhea" id="RHEA:10272"/>
        <dbReference type="ChEBI" id="CHEBI:15378"/>
        <dbReference type="ChEBI" id="CHEBI:17815"/>
        <dbReference type="ChEBI" id="CHEBI:30616"/>
        <dbReference type="ChEBI" id="CHEBI:58608"/>
        <dbReference type="ChEBI" id="CHEBI:456216"/>
        <dbReference type="EC" id="2.7.1.107"/>
    </reaction>
</comment>
<keyword evidence="13 22" id="KW-0067">ATP-binding</keyword>
<evidence type="ECO:0000256" key="11">
    <source>
        <dbReference type="ARBA" id="ARBA00022741"/>
    </source>
</evidence>
<evidence type="ECO:0000256" key="18">
    <source>
        <dbReference type="ARBA" id="ARBA00023209"/>
    </source>
</evidence>
<dbReference type="PANTHER" id="PTHR34299:SF1">
    <property type="entry name" value="DIACYLGLYCEROL KINASE"/>
    <property type="match status" value="1"/>
</dbReference>
<feature type="binding site" evidence="22">
    <location>
        <position position="9"/>
    </location>
    <ligand>
        <name>ATP</name>
        <dbReference type="ChEBI" id="CHEBI:30616"/>
    </ligand>
</feature>
<evidence type="ECO:0000256" key="10">
    <source>
        <dbReference type="ARBA" id="ARBA00022723"/>
    </source>
</evidence>
<dbReference type="GO" id="GO:0004143">
    <property type="term" value="F:ATP-dependent diacylglycerol kinase activity"/>
    <property type="evidence" value="ECO:0007669"/>
    <property type="project" value="UniProtKB-EC"/>
</dbReference>
<feature type="binding site" evidence="23">
    <location>
        <position position="76"/>
    </location>
    <ligand>
        <name>a divalent metal cation</name>
        <dbReference type="ChEBI" id="CHEBI:60240"/>
    </ligand>
</feature>
<dbReference type="EC" id="2.7.1.107" evidence="3 24"/>
<keyword evidence="18" id="KW-0594">Phospholipid biosynthesis</keyword>
<keyword evidence="5" id="KW-1003">Cell membrane</keyword>
<protein>
    <recommendedName>
        <fullName evidence="4 24">Diacylglycerol kinase</fullName>
        <ecNumber evidence="3 24">2.7.1.107</ecNumber>
    </recommendedName>
</protein>
<keyword evidence="9 24" id="KW-0812">Transmembrane</keyword>
<dbReference type="PROSITE" id="PS01069">
    <property type="entry name" value="DAGK_PROKAR"/>
    <property type="match status" value="1"/>
</dbReference>
<keyword evidence="8 24" id="KW-0808">Transferase</keyword>
<keyword evidence="10 23" id="KW-0479">Metal-binding</keyword>
<dbReference type="Pfam" id="PF01219">
    <property type="entry name" value="DAGK_prokar"/>
    <property type="match status" value="1"/>
</dbReference>
<dbReference type="AlphaFoldDB" id="A0A0B8NT51"/>
<evidence type="ECO:0000313" key="25">
    <source>
        <dbReference type="EMBL" id="GAM57056.1"/>
    </source>
</evidence>
<keyword evidence="7 24" id="KW-0997">Cell inner membrane</keyword>
<dbReference type="RefSeq" id="WP_261834277.1">
    <property type="nucleotide sequence ID" value="NZ_AP024881.1"/>
</dbReference>
<keyword evidence="26" id="KW-1185">Reference proteome</keyword>
<reference evidence="25 26" key="2">
    <citation type="submission" date="2015-01" db="EMBL/GenBank/DDBJ databases">
        <authorList>
            <consortium name="NBRP consortium"/>
            <person name="Sawabe T."/>
            <person name="Meirelles P."/>
            <person name="Feng G."/>
            <person name="Sayaka M."/>
            <person name="Hattori M."/>
            <person name="Ohkuma M."/>
        </authorList>
    </citation>
    <scope>NUCLEOTIDE SEQUENCE [LARGE SCALE GENOMIC DNA]</scope>
    <source>
        <strain evidence="26">JCM 19231</strain>
    </source>
</reference>
<feature type="binding site" evidence="22">
    <location>
        <position position="28"/>
    </location>
    <ligand>
        <name>ATP</name>
        <dbReference type="ChEBI" id="CHEBI:30616"/>
    </ligand>
</feature>
<keyword evidence="19 24" id="KW-1208">Phospholipid metabolism</keyword>
<accession>A0A0B8NT51</accession>
<evidence type="ECO:0000256" key="5">
    <source>
        <dbReference type="ARBA" id="ARBA00022475"/>
    </source>
</evidence>
<feature type="binding site" evidence="21">
    <location>
        <begin position="30"/>
        <end position="34"/>
    </location>
    <ligand>
        <name>substrate</name>
    </ligand>
</feature>
<feature type="binding site" evidence="23">
    <location>
        <position position="28"/>
    </location>
    <ligand>
        <name>a divalent metal cation</name>
        <dbReference type="ChEBI" id="CHEBI:60240"/>
    </ligand>
</feature>
<dbReference type="InterPro" id="IPR033718">
    <property type="entry name" value="DAGK_prok"/>
</dbReference>
<proteinExistence type="inferred from homology"/>
<feature type="binding site" evidence="21">
    <location>
        <position position="55"/>
    </location>
    <ligand>
        <name>substrate</name>
    </ligand>
</feature>
<evidence type="ECO:0000256" key="9">
    <source>
        <dbReference type="ARBA" id="ARBA00022692"/>
    </source>
</evidence>
<feature type="active site" description="Proton acceptor" evidence="20">
    <location>
        <position position="69"/>
    </location>
</feature>
<evidence type="ECO:0000256" key="17">
    <source>
        <dbReference type="ARBA" id="ARBA00023136"/>
    </source>
</evidence>
<evidence type="ECO:0000256" key="20">
    <source>
        <dbReference type="PIRSR" id="PIRSR600829-1"/>
    </source>
</evidence>
<comment type="similarity">
    <text evidence="2 24">Belongs to the bacterial diacylglycerol kinase family.</text>
</comment>
<feature type="binding site" evidence="21">
    <location>
        <position position="9"/>
    </location>
    <ligand>
        <name>substrate</name>
    </ligand>
</feature>
<evidence type="ECO:0000256" key="7">
    <source>
        <dbReference type="ARBA" id="ARBA00022519"/>
    </source>
</evidence>
<evidence type="ECO:0000256" key="16">
    <source>
        <dbReference type="ARBA" id="ARBA00023098"/>
    </source>
</evidence>
<feature type="transmembrane region" description="Helical" evidence="24">
    <location>
        <begin position="35"/>
        <end position="51"/>
    </location>
</feature>
<feature type="binding site" evidence="22">
    <location>
        <begin position="85"/>
        <end position="87"/>
    </location>
    <ligand>
        <name>ATP</name>
        <dbReference type="ChEBI" id="CHEBI:30616"/>
    </ligand>
</feature>
<evidence type="ECO:0000256" key="4">
    <source>
        <dbReference type="ARBA" id="ARBA00017575"/>
    </source>
</evidence>
<comment type="caution">
    <text evidence="25">The sequence shown here is derived from an EMBL/GenBank/DDBJ whole genome shotgun (WGS) entry which is preliminary data.</text>
</comment>
<evidence type="ECO:0000256" key="22">
    <source>
        <dbReference type="PIRSR" id="PIRSR600829-3"/>
    </source>
</evidence>
<evidence type="ECO:0000313" key="26">
    <source>
        <dbReference type="Proteomes" id="UP000031671"/>
    </source>
</evidence>
<keyword evidence="14 23" id="KW-0460">Magnesium</keyword>
<name>A0A0B8NT51_9VIBR</name>
<evidence type="ECO:0000256" key="19">
    <source>
        <dbReference type="ARBA" id="ARBA00023264"/>
    </source>
</evidence>
<organism evidence="25 26">
    <name type="scientific">Vibrio ishigakensis</name>
    <dbReference type="NCBI Taxonomy" id="1481914"/>
    <lineage>
        <taxon>Bacteria</taxon>
        <taxon>Pseudomonadati</taxon>
        <taxon>Pseudomonadota</taxon>
        <taxon>Gammaproteobacteria</taxon>
        <taxon>Vibrionales</taxon>
        <taxon>Vibrionaceae</taxon>
        <taxon>Vibrio</taxon>
    </lineage>
</organism>
<dbReference type="InterPro" id="IPR000829">
    <property type="entry name" value="DAGK"/>
</dbReference>
<evidence type="ECO:0000256" key="14">
    <source>
        <dbReference type="ARBA" id="ARBA00022842"/>
    </source>
</evidence>
<dbReference type="Gene3D" id="1.10.287.3610">
    <property type="match status" value="1"/>
</dbReference>
<evidence type="ECO:0000256" key="6">
    <source>
        <dbReference type="ARBA" id="ARBA00022516"/>
    </source>
</evidence>
<feature type="binding site" evidence="21">
    <location>
        <position position="69"/>
    </location>
    <ligand>
        <name>substrate</name>
    </ligand>
</feature>
<keyword evidence="6" id="KW-0444">Lipid biosynthesis</keyword>